<dbReference type="EMBL" id="JBHULT010000006">
    <property type="protein sequence ID" value="MFD2517703.1"/>
    <property type="molecule type" value="Genomic_DNA"/>
</dbReference>
<dbReference type="Pfam" id="PF13474">
    <property type="entry name" value="SnoaL_3"/>
    <property type="match status" value="1"/>
</dbReference>
<evidence type="ECO:0000313" key="3">
    <source>
        <dbReference type="Proteomes" id="UP001597468"/>
    </source>
</evidence>
<dbReference type="Proteomes" id="UP001597468">
    <property type="component" value="Unassembled WGS sequence"/>
</dbReference>
<dbReference type="PROSITE" id="PS51257">
    <property type="entry name" value="PROKAR_LIPOPROTEIN"/>
    <property type="match status" value="1"/>
</dbReference>
<sequence>MKTNILFVFLAIVFFVGCQPKVQDKPDKPVDLASVKDSISLIMDNYFKAINTKDLEAYSSLLADDGLFCGTDPDEFWSKNEVVDLMKQQFADTSFNWNISPDKQEIKVSPNGMSAIIVNQYLVTQLSPKIPMREITYINKAENKWLISFTGYNFITENENVDKLNQAL</sequence>
<dbReference type="Gene3D" id="3.10.450.50">
    <property type="match status" value="1"/>
</dbReference>
<protein>
    <submittedName>
        <fullName evidence="2">Nuclear transport factor 2 family protein</fullName>
    </submittedName>
</protein>
<dbReference type="SUPFAM" id="SSF54427">
    <property type="entry name" value="NTF2-like"/>
    <property type="match status" value="1"/>
</dbReference>
<evidence type="ECO:0000313" key="2">
    <source>
        <dbReference type="EMBL" id="MFD2517703.1"/>
    </source>
</evidence>
<accession>A0ABW5IWF5</accession>
<keyword evidence="3" id="KW-1185">Reference proteome</keyword>
<name>A0ABW5IWF5_9FLAO</name>
<evidence type="ECO:0000259" key="1">
    <source>
        <dbReference type="Pfam" id="PF13474"/>
    </source>
</evidence>
<comment type="caution">
    <text evidence="2">The sequence shown here is derived from an EMBL/GenBank/DDBJ whole genome shotgun (WGS) entry which is preliminary data.</text>
</comment>
<reference evidence="3" key="1">
    <citation type="journal article" date="2019" name="Int. J. Syst. Evol. Microbiol.">
        <title>The Global Catalogue of Microorganisms (GCM) 10K type strain sequencing project: providing services to taxonomists for standard genome sequencing and annotation.</title>
        <authorList>
            <consortium name="The Broad Institute Genomics Platform"/>
            <consortium name="The Broad Institute Genome Sequencing Center for Infectious Disease"/>
            <person name="Wu L."/>
            <person name="Ma J."/>
        </authorList>
    </citation>
    <scope>NUCLEOTIDE SEQUENCE [LARGE SCALE GENOMIC DNA]</scope>
    <source>
        <strain evidence="3">KCTC 42585</strain>
    </source>
</reference>
<dbReference type="InterPro" id="IPR037401">
    <property type="entry name" value="SnoaL-like"/>
</dbReference>
<organism evidence="2 3">
    <name type="scientific">Salinimicrobium flavum</name>
    <dbReference type="NCBI Taxonomy" id="1737065"/>
    <lineage>
        <taxon>Bacteria</taxon>
        <taxon>Pseudomonadati</taxon>
        <taxon>Bacteroidota</taxon>
        <taxon>Flavobacteriia</taxon>
        <taxon>Flavobacteriales</taxon>
        <taxon>Flavobacteriaceae</taxon>
        <taxon>Salinimicrobium</taxon>
    </lineage>
</organism>
<dbReference type="RefSeq" id="WP_380750366.1">
    <property type="nucleotide sequence ID" value="NZ_JBHULT010000006.1"/>
</dbReference>
<dbReference type="InterPro" id="IPR032710">
    <property type="entry name" value="NTF2-like_dom_sf"/>
</dbReference>
<gene>
    <name evidence="2" type="ORF">ACFSTG_07345</name>
</gene>
<feature type="domain" description="SnoaL-like" evidence="1">
    <location>
        <begin position="42"/>
        <end position="121"/>
    </location>
</feature>
<proteinExistence type="predicted"/>